<dbReference type="InterPro" id="IPR007072">
    <property type="entry name" value="RNMT_CmcI"/>
</dbReference>
<proteinExistence type="predicted"/>
<dbReference type="Pfam" id="PF04989">
    <property type="entry name" value="RMNT_CmcI"/>
    <property type="match status" value="1"/>
</dbReference>
<accession>A0A644V5M2</accession>
<evidence type="ECO:0000313" key="1">
    <source>
        <dbReference type="EMBL" id="MPL86113.1"/>
    </source>
</evidence>
<dbReference type="GO" id="GO:0008610">
    <property type="term" value="P:lipid biosynthetic process"/>
    <property type="evidence" value="ECO:0007669"/>
    <property type="project" value="InterPro"/>
</dbReference>
<name>A0A644V5M2_9ZZZZ</name>
<gene>
    <name evidence="1" type="ORF">SDC9_32089</name>
</gene>
<dbReference type="AlphaFoldDB" id="A0A644V5M2"/>
<protein>
    <submittedName>
        <fullName evidence="1">Uncharacterized protein</fullName>
    </submittedName>
</protein>
<dbReference type="GO" id="GO:0008168">
    <property type="term" value="F:methyltransferase activity"/>
    <property type="evidence" value="ECO:0007669"/>
    <property type="project" value="InterPro"/>
</dbReference>
<comment type="caution">
    <text evidence="1">The sequence shown here is derived from an EMBL/GenBank/DDBJ whole genome shotgun (WGS) entry which is preliminary data.</text>
</comment>
<dbReference type="EMBL" id="VSSQ01000216">
    <property type="protein sequence ID" value="MPL86113.1"/>
    <property type="molecule type" value="Genomic_DNA"/>
</dbReference>
<sequence length="184" mass="20777">MAFAGSLLKQLHSPHLVRQKPTVFFLPVEVGRLTDPSLSADLRNRHSVFALPQDERFLRVCELRCFHAFPLLSQPGKSSRKLQFQTIQFSGGKAITPAHDEETCTAVLDYFDPLLTAGDYMVIEDGAFRSDSDTPPGSSALSPPSRAIDAFLARRSQDYEIDARYCDRFGYNATFNFNGWLRRR</sequence>
<reference evidence="1" key="1">
    <citation type="submission" date="2019-08" db="EMBL/GenBank/DDBJ databases">
        <authorList>
            <person name="Kucharzyk K."/>
            <person name="Murdoch R.W."/>
            <person name="Higgins S."/>
            <person name="Loffler F."/>
        </authorList>
    </citation>
    <scope>NUCLEOTIDE SEQUENCE</scope>
</reference>
<organism evidence="1">
    <name type="scientific">bioreactor metagenome</name>
    <dbReference type="NCBI Taxonomy" id="1076179"/>
    <lineage>
        <taxon>unclassified sequences</taxon>
        <taxon>metagenomes</taxon>
        <taxon>ecological metagenomes</taxon>
    </lineage>
</organism>